<evidence type="ECO:0000313" key="5">
    <source>
        <dbReference type="Proteomes" id="UP000501534"/>
    </source>
</evidence>
<dbReference type="RefSeq" id="WP_171094605.1">
    <property type="nucleotide sequence ID" value="NZ_CP053069.1"/>
</dbReference>
<accession>A0A6M4GZF7</accession>
<reference evidence="4 5" key="1">
    <citation type="submission" date="2020-04" db="EMBL/GenBank/DDBJ databases">
        <title>Usitatibacter rugosus gen. nov., sp. nov. and Usitatibacter palustris sp. nov., novel members of Usitatibacteraceae fam. nov. within the order Nitrosomonadales isolated from soil.</title>
        <authorList>
            <person name="Huber K.J."/>
            <person name="Neumann-Schaal M."/>
            <person name="Geppert A."/>
            <person name="Luckner M."/>
            <person name="Wanner G."/>
            <person name="Overmann J."/>
        </authorList>
    </citation>
    <scope>NUCLEOTIDE SEQUENCE [LARGE SCALE GENOMIC DNA]</scope>
    <source>
        <strain evidence="4 5">0125_3</strain>
    </source>
</reference>
<dbReference type="InterPro" id="IPR004045">
    <property type="entry name" value="Glutathione_S-Trfase_N"/>
</dbReference>
<dbReference type="InterPro" id="IPR010987">
    <property type="entry name" value="Glutathione-S-Trfase_C-like"/>
</dbReference>
<dbReference type="InterPro" id="IPR004046">
    <property type="entry name" value="GST_C"/>
</dbReference>
<dbReference type="InterPro" id="IPR036249">
    <property type="entry name" value="Thioredoxin-like_sf"/>
</dbReference>
<gene>
    <name evidence="4" type="primary">gst</name>
    <name evidence="4" type="ORF">DSM104443_03501</name>
</gene>
<evidence type="ECO:0000259" key="3">
    <source>
        <dbReference type="PROSITE" id="PS50405"/>
    </source>
</evidence>
<feature type="domain" description="GST C-terminal" evidence="3">
    <location>
        <begin position="86"/>
        <end position="210"/>
    </location>
</feature>
<evidence type="ECO:0000256" key="1">
    <source>
        <dbReference type="RuleBase" id="RU003494"/>
    </source>
</evidence>
<dbReference type="AlphaFoldDB" id="A0A6M4GZF7"/>
<dbReference type="PANTHER" id="PTHR44051">
    <property type="entry name" value="GLUTATHIONE S-TRANSFERASE-RELATED"/>
    <property type="match status" value="1"/>
</dbReference>
<dbReference type="EC" id="2.5.1.18" evidence="4"/>
<dbReference type="PROSITE" id="PS50404">
    <property type="entry name" value="GST_NTER"/>
    <property type="match status" value="1"/>
</dbReference>
<protein>
    <submittedName>
        <fullName evidence="4">Glutathione S-transferase GST-4.5</fullName>
        <ecNumber evidence="4">2.5.1.18</ecNumber>
    </submittedName>
</protein>
<dbReference type="CDD" id="cd03057">
    <property type="entry name" value="GST_N_Beta"/>
    <property type="match status" value="1"/>
</dbReference>
<dbReference type="InterPro" id="IPR036282">
    <property type="entry name" value="Glutathione-S-Trfase_C_sf"/>
</dbReference>
<name>A0A6M4GZF7_9PROT</name>
<dbReference type="CDD" id="cd03188">
    <property type="entry name" value="GST_C_Beta"/>
    <property type="match status" value="1"/>
</dbReference>
<dbReference type="SFLD" id="SFLDG00358">
    <property type="entry name" value="Main_(cytGST)"/>
    <property type="match status" value="1"/>
</dbReference>
<dbReference type="SFLD" id="SFLDG01150">
    <property type="entry name" value="Main.1:_Beta-like"/>
    <property type="match status" value="1"/>
</dbReference>
<feature type="domain" description="GST N-terminal" evidence="2">
    <location>
        <begin position="1"/>
        <end position="81"/>
    </location>
</feature>
<evidence type="ECO:0000313" key="4">
    <source>
        <dbReference type="EMBL" id="QJR12415.1"/>
    </source>
</evidence>
<dbReference type="InterPro" id="IPR040079">
    <property type="entry name" value="Glutathione_S-Trfase"/>
</dbReference>
<evidence type="ECO:0000259" key="2">
    <source>
        <dbReference type="PROSITE" id="PS50404"/>
    </source>
</evidence>
<dbReference type="Proteomes" id="UP000501534">
    <property type="component" value="Chromosome"/>
</dbReference>
<dbReference type="KEGG" id="uru:DSM104443_03501"/>
<sequence>MELKLYYSPGACSLASHIVLEELGFPYTAQKLNLLEGEQRKAEYLKLNPMGRVPTLVVDGKPLTENPAILTFLGGAFPKKGLWPKETWEQAMLLSALSWCSNTIHPAYAHVIRAGRYTDDSSAQESVKAKGKEMFGEYLKMVDGWLAKTPKWMMGEQYTVGDPYLLVFYRWGNRNGFPVKSLANYTRHANLLLGRPAVRKVMADEGITLD</sequence>
<dbReference type="GO" id="GO:0004364">
    <property type="term" value="F:glutathione transferase activity"/>
    <property type="evidence" value="ECO:0007669"/>
    <property type="project" value="UniProtKB-EC"/>
</dbReference>
<organism evidence="4 5">
    <name type="scientific">Usitatibacter rugosus</name>
    <dbReference type="NCBI Taxonomy" id="2732067"/>
    <lineage>
        <taxon>Bacteria</taxon>
        <taxon>Pseudomonadati</taxon>
        <taxon>Pseudomonadota</taxon>
        <taxon>Betaproteobacteria</taxon>
        <taxon>Nitrosomonadales</taxon>
        <taxon>Usitatibacteraceae</taxon>
        <taxon>Usitatibacter</taxon>
    </lineage>
</organism>
<dbReference type="Gene3D" id="1.20.1050.10">
    <property type="match status" value="1"/>
</dbReference>
<dbReference type="SUPFAM" id="SSF52833">
    <property type="entry name" value="Thioredoxin-like"/>
    <property type="match status" value="1"/>
</dbReference>
<dbReference type="PROSITE" id="PS50405">
    <property type="entry name" value="GST_CTER"/>
    <property type="match status" value="1"/>
</dbReference>
<keyword evidence="4" id="KW-0808">Transferase</keyword>
<dbReference type="EMBL" id="CP053069">
    <property type="protein sequence ID" value="QJR12415.1"/>
    <property type="molecule type" value="Genomic_DNA"/>
</dbReference>
<dbReference type="Pfam" id="PF00043">
    <property type="entry name" value="GST_C"/>
    <property type="match status" value="1"/>
</dbReference>
<dbReference type="SFLD" id="SFLDS00019">
    <property type="entry name" value="Glutathione_Transferase_(cytos"/>
    <property type="match status" value="1"/>
</dbReference>
<keyword evidence="5" id="KW-1185">Reference proteome</keyword>
<dbReference type="Gene3D" id="3.40.30.10">
    <property type="entry name" value="Glutaredoxin"/>
    <property type="match status" value="1"/>
</dbReference>
<proteinExistence type="inferred from homology"/>
<comment type="similarity">
    <text evidence="1">Belongs to the GST superfamily.</text>
</comment>
<dbReference type="Pfam" id="PF02798">
    <property type="entry name" value="GST_N"/>
    <property type="match status" value="1"/>
</dbReference>
<dbReference type="PANTHER" id="PTHR44051:SF8">
    <property type="entry name" value="GLUTATHIONE S-TRANSFERASE GSTA"/>
    <property type="match status" value="1"/>
</dbReference>
<dbReference type="SUPFAM" id="SSF47616">
    <property type="entry name" value="GST C-terminal domain-like"/>
    <property type="match status" value="1"/>
</dbReference>